<proteinExistence type="predicted"/>
<dbReference type="EMBL" id="CU207211">
    <property type="protein sequence ID" value="CAL62474.1"/>
    <property type="molecule type" value="Genomic_DNA"/>
</dbReference>
<name>A4G7I7_HERAR</name>
<sequence>MFSTTKAPTNLKNLFESELGLYKAAAGNAYDAAFKIAALNLEVLKQARASWSAQSEQIRQMDGNAISPLLDMNQFKKNVEIAASYGQHLTKIMLDLQAEMLKMAQQQATQISSMNGSASETDDTSMANGNFPGMPIFQSMVEQASKGYADWNKNMLHFMDAVDSDLVHQAARKGTNHQAKPRSSK</sequence>
<dbReference type="OrthoDB" id="8719580at2"/>
<accession>A4G7I7</accession>
<evidence type="ECO:0000313" key="2">
    <source>
        <dbReference type="Proteomes" id="UP000006697"/>
    </source>
</evidence>
<dbReference type="STRING" id="204773.HEAR2343"/>
<dbReference type="AlphaFoldDB" id="A4G7I7"/>
<dbReference type="HOGENOM" id="CLU_1459433_0_0_4"/>
<evidence type="ECO:0000313" key="1">
    <source>
        <dbReference type="EMBL" id="CAL62474.1"/>
    </source>
</evidence>
<organism evidence="1 2">
    <name type="scientific">Herminiimonas arsenicoxydans</name>
    <dbReference type="NCBI Taxonomy" id="204773"/>
    <lineage>
        <taxon>Bacteria</taxon>
        <taxon>Pseudomonadati</taxon>
        <taxon>Pseudomonadota</taxon>
        <taxon>Betaproteobacteria</taxon>
        <taxon>Burkholderiales</taxon>
        <taxon>Oxalobacteraceae</taxon>
        <taxon>Herminiimonas</taxon>
    </lineage>
</organism>
<dbReference type="KEGG" id="har:HEAR2343"/>
<gene>
    <name evidence="1" type="ordered locus">HEAR2343</name>
</gene>
<reference evidence="1 2" key="1">
    <citation type="journal article" date="2007" name="PLoS Genet.">
        <title>A tale of two oxidation states: bacterial colonization of arsenic-rich environments.</title>
        <authorList>
            <person name="Muller D."/>
            <person name="Medigue C."/>
            <person name="Koechler S."/>
            <person name="Barbe V."/>
            <person name="Barakat M."/>
            <person name="Talla E."/>
            <person name="Bonnefoy V."/>
            <person name="Krin E."/>
            <person name="Arsene-Ploetze F."/>
            <person name="Carapito C."/>
            <person name="Chandler M."/>
            <person name="Cournoyer B."/>
            <person name="Cruveiller S."/>
            <person name="Dossat C."/>
            <person name="Duval S."/>
            <person name="Heymann M."/>
            <person name="Leize E."/>
            <person name="Lieutaud A."/>
            <person name="Lievremont D."/>
            <person name="Makita Y."/>
            <person name="Mangenot S."/>
            <person name="Nitschke W."/>
            <person name="Ortet P."/>
            <person name="Perdrial N."/>
            <person name="Schoepp B."/>
            <person name="Siguier N."/>
            <person name="Simeonova D.D."/>
            <person name="Rouy Z."/>
            <person name="Segurens B."/>
            <person name="Turlin E."/>
            <person name="Vallenet D."/>
            <person name="Van Dorsselaer A."/>
            <person name="Weiss S."/>
            <person name="Weissenbach J."/>
            <person name="Lett M.C."/>
            <person name="Danchin A."/>
            <person name="Bertin P.N."/>
        </authorList>
    </citation>
    <scope>NUCLEOTIDE SEQUENCE [LARGE SCALE GENOMIC DNA]</scope>
    <source>
        <strain evidence="2">ULPAs1</strain>
    </source>
</reference>
<keyword evidence="2" id="KW-1185">Reference proteome</keyword>
<dbReference type="Proteomes" id="UP000006697">
    <property type="component" value="Chromosome"/>
</dbReference>
<evidence type="ECO:0008006" key="3">
    <source>
        <dbReference type="Google" id="ProtNLM"/>
    </source>
</evidence>
<protein>
    <recommendedName>
        <fullName evidence="3">Phasin domain-containing protein</fullName>
    </recommendedName>
</protein>